<dbReference type="EC" id="6.3.4.3" evidence="8"/>
<dbReference type="HAMAP" id="MF_01543">
    <property type="entry name" value="FTHFS"/>
    <property type="match status" value="1"/>
</dbReference>
<evidence type="ECO:0000256" key="3">
    <source>
        <dbReference type="ARBA" id="ARBA00022598"/>
    </source>
</evidence>
<dbReference type="InterPro" id="IPR000559">
    <property type="entry name" value="Formate_THF_ligase"/>
</dbReference>
<dbReference type="Pfam" id="PF01268">
    <property type="entry name" value="FTHFS"/>
    <property type="match status" value="1"/>
</dbReference>
<evidence type="ECO:0000256" key="4">
    <source>
        <dbReference type="ARBA" id="ARBA00022741"/>
    </source>
</evidence>
<comment type="catalytic activity">
    <reaction evidence="6 8">
        <text>(6S)-5,6,7,8-tetrahydrofolate + formate + ATP = (6R)-10-formyltetrahydrofolate + ADP + phosphate</text>
        <dbReference type="Rhea" id="RHEA:20221"/>
        <dbReference type="ChEBI" id="CHEBI:15740"/>
        <dbReference type="ChEBI" id="CHEBI:30616"/>
        <dbReference type="ChEBI" id="CHEBI:43474"/>
        <dbReference type="ChEBI" id="CHEBI:57453"/>
        <dbReference type="ChEBI" id="CHEBI:195366"/>
        <dbReference type="ChEBI" id="CHEBI:456216"/>
        <dbReference type="EC" id="6.3.4.3"/>
    </reaction>
</comment>
<evidence type="ECO:0000313" key="10">
    <source>
        <dbReference type="Proteomes" id="UP000295558"/>
    </source>
</evidence>
<dbReference type="Proteomes" id="UP000295558">
    <property type="component" value="Unassembled WGS sequence"/>
</dbReference>
<name>A0A4R6ZRF0_9LIST</name>
<evidence type="ECO:0000256" key="8">
    <source>
        <dbReference type="HAMAP-Rule" id="MF_01543"/>
    </source>
</evidence>
<dbReference type="PROSITE" id="PS00722">
    <property type="entry name" value="FTHFS_2"/>
    <property type="match status" value="1"/>
</dbReference>
<evidence type="ECO:0000313" key="9">
    <source>
        <dbReference type="EMBL" id="TDR55263.1"/>
    </source>
</evidence>
<evidence type="ECO:0000256" key="6">
    <source>
        <dbReference type="ARBA" id="ARBA00049033"/>
    </source>
</evidence>
<keyword evidence="10" id="KW-1185">Reference proteome</keyword>
<comment type="similarity">
    <text evidence="7 8">Belongs to the formate--tetrahydrofolate ligase family.</text>
</comment>
<evidence type="ECO:0000256" key="7">
    <source>
        <dbReference type="ARBA" id="ARBA00061363"/>
    </source>
</evidence>
<dbReference type="GO" id="GO:0035999">
    <property type="term" value="P:tetrahydrofolate interconversion"/>
    <property type="evidence" value="ECO:0007669"/>
    <property type="project" value="UniProtKB-UniRule"/>
</dbReference>
<comment type="pathway">
    <text evidence="1 8">One-carbon metabolism; tetrahydrofolate interconversion.</text>
</comment>
<dbReference type="NCBIfam" id="NF010030">
    <property type="entry name" value="PRK13505.1"/>
    <property type="match status" value="1"/>
</dbReference>
<dbReference type="EMBL" id="SNZK01000001">
    <property type="protein sequence ID" value="TDR55263.1"/>
    <property type="molecule type" value="Genomic_DNA"/>
</dbReference>
<keyword evidence="4 8" id="KW-0547">Nucleotide-binding</keyword>
<keyword evidence="3 8" id="KW-0436">Ligase</keyword>
<dbReference type="OrthoDB" id="9761733at2"/>
<comment type="caution">
    <text evidence="9">The sequence shown here is derived from an EMBL/GenBank/DDBJ whole genome shotgun (WGS) entry which is preliminary data.</text>
</comment>
<proteinExistence type="inferred from homology"/>
<accession>A0A4R6ZRF0</accession>
<dbReference type="FunFam" id="3.10.410.10:FF:000001">
    <property type="entry name" value="Putative formate--tetrahydrofolate ligase"/>
    <property type="match status" value="1"/>
</dbReference>
<dbReference type="CDD" id="cd00477">
    <property type="entry name" value="FTHFS"/>
    <property type="match status" value="1"/>
</dbReference>
<keyword evidence="2 8" id="KW-0554">One-carbon metabolism</keyword>
<sequence>MANKVKSDIEIASVAEIKPITEVAEAIGLSVEELELFGKYKAKLSYDTIHSLVNKEDGKLILVTAINPTPAGEGKSTVTVGLGDALAKKKKTMIALREPSLGPTMGIKGGATGGGYAQVIPMEDINLHFTGDFHAITAANNALSAFIDNHMQQGNELGIDQRRIVWKRVVDLNDRALRKVIVGLGGPVQGVPREDGFDITVASEIMAIICLASDLKDLKRRLSEIVIGYNYDREPVTVGEMGYEGALTLLLKEALKPNLVQTLEHTPAIVHGGPFANIAHGCNSISATKTALKLADYVVTEAGFGADLGAEKFLDIKVPALDKAPDCVVIVATIRALKMHGGVAKTDLGAENVEALVKGFANLQKHVDTVTQFGLPYVIAINKFITDSDAEVAQLEALCKEHDIPFSLTEVWEKGGAGGAELADKVIAAVETGKANYTRMYDDADSIEEKLEAIVTKVYGGLGVELSSKALKQITEFKKYGWDRYPICMAKTQYSLTDDPTMLGRPTDFVIHIREFIPKLGAGFIVALTGDVMTMPGLPKKPAALNMDVDEKGNAMGLF</sequence>
<dbReference type="AlphaFoldDB" id="A0A4R6ZRF0"/>
<keyword evidence="5 8" id="KW-0067">ATP-binding</keyword>
<dbReference type="GO" id="GO:0005524">
    <property type="term" value="F:ATP binding"/>
    <property type="evidence" value="ECO:0007669"/>
    <property type="project" value="UniProtKB-UniRule"/>
</dbReference>
<evidence type="ECO:0000256" key="2">
    <source>
        <dbReference type="ARBA" id="ARBA00022563"/>
    </source>
</evidence>
<dbReference type="PROSITE" id="PS00721">
    <property type="entry name" value="FTHFS_1"/>
    <property type="match status" value="1"/>
</dbReference>
<dbReference type="STRING" id="1265846.PROCOU_04546"/>
<dbReference type="Gene3D" id="3.30.1510.10">
    <property type="entry name" value="Domain 2, N(10)-formyltetrahydrofolate synthetase"/>
    <property type="match status" value="1"/>
</dbReference>
<gene>
    <name evidence="8" type="primary">fhs</name>
    <name evidence="9" type="ORF">DFP96_101194</name>
</gene>
<dbReference type="InterPro" id="IPR020628">
    <property type="entry name" value="Formate_THF_ligase_CS"/>
</dbReference>
<dbReference type="RefSeq" id="WP_036069786.1">
    <property type="nucleotide sequence ID" value="NZ_JAARQJ010000015.1"/>
</dbReference>
<organism evidence="9 10">
    <name type="scientific">Listeria rocourtiae</name>
    <dbReference type="NCBI Taxonomy" id="647910"/>
    <lineage>
        <taxon>Bacteria</taxon>
        <taxon>Bacillati</taxon>
        <taxon>Bacillota</taxon>
        <taxon>Bacilli</taxon>
        <taxon>Bacillales</taxon>
        <taxon>Listeriaceae</taxon>
        <taxon>Listeria</taxon>
    </lineage>
</organism>
<dbReference type="Gene3D" id="3.10.410.10">
    <property type="entry name" value="Formyltetrahydrofolate synthetase, domain 3"/>
    <property type="match status" value="1"/>
</dbReference>
<evidence type="ECO:0000256" key="1">
    <source>
        <dbReference type="ARBA" id="ARBA00004777"/>
    </source>
</evidence>
<evidence type="ECO:0000256" key="5">
    <source>
        <dbReference type="ARBA" id="ARBA00022840"/>
    </source>
</evidence>
<dbReference type="SUPFAM" id="SSF52540">
    <property type="entry name" value="P-loop containing nucleoside triphosphate hydrolases"/>
    <property type="match status" value="1"/>
</dbReference>
<dbReference type="FunFam" id="3.30.1510.10:FF:000001">
    <property type="entry name" value="Formate--tetrahydrofolate ligase"/>
    <property type="match status" value="1"/>
</dbReference>
<protein>
    <recommendedName>
        <fullName evidence="8">Formate--tetrahydrofolate ligase</fullName>
        <ecNumber evidence="8">6.3.4.3</ecNumber>
    </recommendedName>
    <alternativeName>
        <fullName evidence="8">Formyltetrahydrofolate synthetase</fullName>
        <shortName evidence="8">FHS</shortName>
        <shortName evidence="8">FTHFS</shortName>
    </alternativeName>
</protein>
<dbReference type="InterPro" id="IPR027417">
    <property type="entry name" value="P-loop_NTPase"/>
</dbReference>
<dbReference type="GO" id="GO:0004329">
    <property type="term" value="F:formate-tetrahydrofolate ligase activity"/>
    <property type="evidence" value="ECO:0007669"/>
    <property type="project" value="UniProtKB-UniRule"/>
</dbReference>
<dbReference type="Gene3D" id="3.40.50.300">
    <property type="entry name" value="P-loop containing nucleotide triphosphate hydrolases"/>
    <property type="match status" value="1"/>
</dbReference>
<feature type="binding site" evidence="8">
    <location>
        <begin position="69"/>
        <end position="76"/>
    </location>
    <ligand>
        <name>ATP</name>
        <dbReference type="ChEBI" id="CHEBI:30616"/>
    </ligand>
</feature>
<dbReference type="UniPathway" id="UPA00193"/>
<reference evidence="9 10" key="1">
    <citation type="submission" date="2019-03" db="EMBL/GenBank/DDBJ databases">
        <title>Genomic Encyclopedia of Type Strains, Phase III (KMG-III): the genomes of soil and plant-associated and newly described type strains.</title>
        <authorList>
            <person name="Whitman W."/>
        </authorList>
    </citation>
    <scope>NUCLEOTIDE SEQUENCE [LARGE SCALE GENOMIC DNA]</scope>
    <source>
        <strain evidence="9 10">CECT 7972</strain>
    </source>
</reference>